<dbReference type="SUPFAM" id="SSF50182">
    <property type="entry name" value="Sm-like ribonucleoproteins"/>
    <property type="match status" value="1"/>
</dbReference>
<dbReference type="InterPro" id="IPR006685">
    <property type="entry name" value="MscS_channel_2nd"/>
</dbReference>
<comment type="caution">
    <text evidence="7">The sequence shown here is derived from an EMBL/GenBank/DDBJ whole genome shotgun (WGS) entry which is preliminary data.</text>
</comment>
<dbReference type="Gene3D" id="2.30.30.60">
    <property type="match status" value="1"/>
</dbReference>
<evidence type="ECO:0000256" key="5">
    <source>
        <dbReference type="SAM" id="Phobius"/>
    </source>
</evidence>
<dbReference type="Proteomes" id="UP000605099">
    <property type="component" value="Unassembled WGS sequence"/>
</dbReference>
<dbReference type="PANTHER" id="PTHR30566:SF25">
    <property type="entry name" value="INNER MEMBRANE PROTEIN"/>
    <property type="match status" value="1"/>
</dbReference>
<dbReference type="InterPro" id="IPR023408">
    <property type="entry name" value="MscS_beta-dom_sf"/>
</dbReference>
<dbReference type="PANTHER" id="PTHR30566">
    <property type="entry name" value="YNAI-RELATED MECHANOSENSITIVE ION CHANNEL"/>
    <property type="match status" value="1"/>
</dbReference>
<feature type="transmembrane region" description="Helical" evidence="5">
    <location>
        <begin position="20"/>
        <end position="41"/>
    </location>
</feature>
<keyword evidence="4 5" id="KW-0472">Membrane</keyword>
<dbReference type="Pfam" id="PF00924">
    <property type="entry name" value="MS_channel_2nd"/>
    <property type="match status" value="1"/>
</dbReference>
<reference evidence="8" key="1">
    <citation type="journal article" date="2019" name="Int. J. Syst. Evol. Microbiol.">
        <title>The Global Catalogue of Microorganisms (GCM) 10K type strain sequencing project: providing services to taxonomists for standard genome sequencing and annotation.</title>
        <authorList>
            <consortium name="The Broad Institute Genomics Platform"/>
            <consortium name="The Broad Institute Genome Sequencing Center for Infectious Disease"/>
            <person name="Wu L."/>
            <person name="Ma J."/>
        </authorList>
    </citation>
    <scope>NUCLEOTIDE SEQUENCE [LARGE SCALE GENOMIC DNA]</scope>
    <source>
        <strain evidence="8">CGMCC 1.6784</strain>
    </source>
</reference>
<dbReference type="RefSeq" id="WP_188817058.1">
    <property type="nucleotide sequence ID" value="NZ_BMLK01000001.1"/>
</dbReference>
<evidence type="ECO:0000313" key="7">
    <source>
        <dbReference type="EMBL" id="GGN39975.1"/>
    </source>
</evidence>
<keyword evidence="8" id="KW-1185">Reference proteome</keyword>
<gene>
    <name evidence="7" type="ORF">GCM10011349_00460</name>
</gene>
<accession>A0ABQ2J8J6</accession>
<dbReference type="Gene3D" id="1.10.287.1260">
    <property type="match status" value="1"/>
</dbReference>
<evidence type="ECO:0000313" key="8">
    <source>
        <dbReference type="Proteomes" id="UP000605099"/>
    </source>
</evidence>
<dbReference type="InterPro" id="IPR010920">
    <property type="entry name" value="LSM_dom_sf"/>
</dbReference>
<keyword evidence="2 5" id="KW-0812">Transmembrane</keyword>
<dbReference type="EMBL" id="BMLK01000001">
    <property type="protein sequence ID" value="GGN39975.1"/>
    <property type="molecule type" value="Genomic_DNA"/>
</dbReference>
<feature type="transmembrane region" description="Helical" evidence="5">
    <location>
        <begin position="140"/>
        <end position="161"/>
    </location>
</feature>
<evidence type="ECO:0000256" key="1">
    <source>
        <dbReference type="ARBA" id="ARBA00004370"/>
    </source>
</evidence>
<feature type="domain" description="Mechanosensitive ion channel MscS" evidence="6">
    <location>
        <begin position="191"/>
        <end position="255"/>
    </location>
</feature>
<proteinExistence type="predicted"/>
<protein>
    <submittedName>
        <fullName evidence="7">Membrane protein</fullName>
    </submittedName>
</protein>
<evidence type="ECO:0000259" key="6">
    <source>
        <dbReference type="Pfam" id="PF00924"/>
    </source>
</evidence>
<evidence type="ECO:0000256" key="3">
    <source>
        <dbReference type="ARBA" id="ARBA00022989"/>
    </source>
</evidence>
<organism evidence="7 8">
    <name type="scientific">Novosphingobium indicum</name>
    <dbReference type="NCBI Taxonomy" id="462949"/>
    <lineage>
        <taxon>Bacteria</taxon>
        <taxon>Pseudomonadati</taxon>
        <taxon>Pseudomonadota</taxon>
        <taxon>Alphaproteobacteria</taxon>
        <taxon>Sphingomonadales</taxon>
        <taxon>Sphingomonadaceae</taxon>
        <taxon>Novosphingobium</taxon>
    </lineage>
</organism>
<keyword evidence="3 5" id="KW-1133">Transmembrane helix</keyword>
<comment type="subcellular location">
    <subcellularLocation>
        <location evidence="1">Membrane</location>
    </subcellularLocation>
</comment>
<evidence type="ECO:0000256" key="2">
    <source>
        <dbReference type="ARBA" id="ARBA00022692"/>
    </source>
</evidence>
<evidence type="ECO:0000256" key="4">
    <source>
        <dbReference type="ARBA" id="ARBA00023136"/>
    </source>
</evidence>
<name>A0ABQ2J8J6_9SPHN</name>
<sequence length="383" mass="42528">MADWIEQFTGAIPAWTEQLIIAGVAAMVGIAIALIAHRILFRVLRKVAHSSESEADDILVKRLARPARYSFVALGIAYAARETPALDVAWGKISGFVMPALLGWIVLALMHSFVDAMMLRTDISVIDNRNARRRRTRLAILSRIGTFLIVFVTVALMLFAIPGVRQIGITLMASAGLAALAVGAAAQPALKALISGFQMALTEPISIDDVVIVEGEWGRIEDIRTTYVIVKIWDERRLVVPSNKFLENTFQNWTKTSSELTGTVFLYLDHATDIGPLRTEFERQVTTDPRWDHRAQNVTITGMNNETLEVRLLMTAANSGDLWDLRCAMREKMLDWIRRTTPEALVRRRTLPVAPVELTPSAGMVEMVTSGVAANDEEDHRPV</sequence>